<feature type="region of interest" description="Disordered" evidence="7">
    <location>
        <begin position="54"/>
        <end position="261"/>
    </location>
</feature>
<feature type="compositionally biased region" description="Polar residues" evidence="7">
    <location>
        <begin position="396"/>
        <end position="415"/>
    </location>
</feature>
<evidence type="ECO:0000256" key="7">
    <source>
        <dbReference type="SAM" id="MobiDB-lite"/>
    </source>
</evidence>
<dbReference type="PROSITE" id="PS50114">
    <property type="entry name" value="GATA_ZN_FINGER_2"/>
    <property type="match status" value="1"/>
</dbReference>
<feature type="compositionally biased region" description="Polar residues" evidence="7">
    <location>
        <begin position="152"/>
        <end position="171"/>
    </location>
</feature>
<evidence type="ECO:0000256" key="4">
    <source>
        <dbReference type="ARBA" id="ARBA00023015"/>
    </source>
</evidence>
<sequence length="617" mass="65717">MSHNHSQSSSRAGTPSECVARDTYLGLAEGESQSLTSFHAFGYETHLNPFSLAGVPSGPRANGGSHQMYNTGAAVPQPTQFPGGGPQSVYHSPTSSPSSPNPHYGDFNGFPLSPPQSGGPLVSFINQQPHTNQPGLALTQHQPLSPMHLSSPLHQTTFDISRHSNLQSPPHSQQPRRDSYSSRPDRRHSSASATSLRSFHPSSPFSNYSQLTPSATTTQSSPLYGPSMIPEESCRPSSLYVDTNREVGPSSGGIGSASSMMSRGSAASMNMLCQNQSMGPPLPPPAKTGTRQYRKKTPPEACAVCGSNQTPEWRKGPSGLRTLCNACGLTAAKLSTSEPTTVEEVWQQLNEVGLNRFRGNFALSEEQKSIAAQNWANQATNNSNSNRNTHTSRSTLSGASLNSSQTPLKATSRITGGSHPKLIGSDRNPADMDAAHQLFSMSRGRGNSLSSISIHNPGPPPSPLGLVQSYLSPSSPHPDSLEMNERFKHMSCTTADFSGLSSSLAMTPGCSSNGLNSAHYPPSPLLSAGDQHHHHVLGLYSPALTVPSNGNPTHGRRNSIGGHRMSISSIINQDPPSRPASSINSDAHLYQLQQQQAQHMHSLLLQHPTQAGYPKPI</sequence>
<keyword evidence="3" id="KW-0862">Zinc</keyword>
<dbReference type="SUPFAM" id="SSF57716">
    <property type="entry name" value="Glucocorticoid receptor-like (DNA-binding domain)"/>
    <property type="match status" value="1"/>
</dbReference>
<keyword evidence="4" id="KW-0805">Transcription regulation</keyword>
<proteinExistence type="predicted"/>
<evidence type="ECO:0000259" key="8">
    <source>
        <dbReference type="PROSITE" id="PS50114"/>
    </source>
</evidence>
<keyword evidence="2 6" id="KW-0863">Zinc-finger</keyword>
<dbReference type="PANTHER" id="PTHR47172">
    <property type="entry name" value="OS01G0976800 PROTEIN"/>
    <property type="match status" value="1"/>
</dbReference>
<evidence type="ECO:0000256" key="6">
    <source>
        <dbReference type="PROSITE-ProRule" id="PRU00094"/>
    </source>
</evidence>
<dbReference type="Pfam" id="PF00320">
    <property type="entry name" value="GATA"/>
    <property type="match status" value="1"/>
</dbReference>
<dbReference type="OrthoDB" id="2162994at2759"/>
<evidence type="ECO:0000256" key="2">
    <source>
        <dbReference type="ARBA" id="ARBA00022771"/>
    </source>
</evidence>
<dbReference type="SMART" id="SM00401">
    <property type="entry name" value="ZnF_GATA"/>
    <property type="match status" value="1"/>
</dbReference>
<feature type="compositionally biased region" description="Low complexity" evidence="7">
    <location>
        <begin position="377"/>
        <end position="395"/>
    </location>
</feature>
<keyword evidence="10" id="KW-1185">Reference proteome</keyword>
<feature type="domain" description="GATA-type" evidence="8">
    <location>
        <begin position="296"/>
        <end position="356"/>
    </location>
</feature>
<dbReference type="InterPro" id="IPR000679">
    <property type="entry name" value="Znf_GATA"/>
</dbReference>
<dbReference type="Gene3D" id="3.30.50.10">
    <property type="entry name" value="Erythroid Transcription Factor GATA-1, subunit A"/>
    <property type="match status" value="1"/>
</dbReference>
<comment type="caution">
    <text evidence="9">The sequence shown here is derived from an EMBL/GenBank/DDBJ whole genome shotgun (WGS) entry which is preliminary data.</text>
</comment>
<feature type="compositionally biased region" description="Polar residues" evidence="7">
    <location>
        <begin position="191"/>
        <end position="222"/>
    </location>
</feature>
<dbReference type="GO" id="GO:0008270">
    <property type="term" value="F:zinc ion binding"/>
    <property type="evidence" value="ECO:0007669"/>
    <property type="project" value="UniProtKB-KW"/>
</dbReference>
<feature type="compositionally biased region" description="Low complexity" evidence="7">
    <location>
        <begin position="92"/>
        <end position="102"/>
    </location>
</feature>
<dbReference type="EMBL" id="MU167272">
    <property type="protein sequence ID" value="KAG0145695.1"/>
    <property type="molecule type" value="Genomic_DNA"/>
</dbReference>
<keyword evidence="5" id="KW-0804">Transcription</keyword>
<evidence type="ECO:0000313" key="9">
    <source>
        <dbReference type="EMBL" id="KAG0145695.1"/>
    </source>
</evidence>
<dbReference type="PANTHER" id="PTHR47172:SF24">
    <property type="entry name" value="GATA ZINC FINGER DOMAIN-CONTAINING PROTEIN 14-RELATED"/>
    <property type="match status" value="1"/>
</dbReference>
<feature type="compositionally biased region" description="Polar residues" evidence="7">
    <location>
        <begin position="124"/>
        <end position="143"/>
    </location>
</feature>
<organism evidence="9 10">
    <name type="scientific">Cronartium quercuum f. sp. fusiforme G11</name>
    <dbReference type="NCBI Taxonomy" id="708437"/>
    <lineage>
        <taxon>Eukaryota</taxon>
        <taxon>Fungi</taxon>
        <taxon>Dikarya</taxon>
        <taxon>Basidiomycota</taxon>
        <taxon>Pucciniomycotina</taxon>
        <taxon>Pucciniomycetes</taxon>
        <taxon>Pucciniales</taxon>
        <taxon>Coleosporiaceae</taxon>
        <taxon>Cronartium</taxon>
    </lineage>
</organism>
<protein>
    <recommendedName>
        <fullName evidence="8">GATA-type domain-containing protein</fullName>
    </recommendedName>
</protein>
<dbReference type="InterPro" id="IPR013088">
    <property type="entry name" value="Znf_NHR/GATA"/>
</dbReference>
<evidence type="ECO:0000256" key="5">
    <source>
        <dbReference type="ARBA" id="ARBA00023163"/>
    </source>
</evidence>
<keyword evidence="1" id="KW-0479">Metal-binding</keyword>
<reference evidence="9" key="1">
    <citation type="submission" date="2013-11" db="EMBL/GenBank/DDBJ databases">
        <title>Genome sequence of the fusiform rust pathogen reveals effectors for host alternation and coevolution with pine.</title>
        <authorList>
            <consortium name="DOE Joint Genome Institute"/>
            <person name="Smith K."/>
            <person name="Pendleton A."/>
            <person name="Kubisiak T."/>
            <person name="Anderson C."/>
            <person name="Salamov A."/>
            <person name="Aerts A."/>
            <person name="Riley R."/>
            <person name="Clum A."/>
            <person name="Lindquist E."/>
            <person name="Ence D."/>
            <person name="Campbell M."/>
            <person name="Kronenberg Z."/>
            <person name="Feau N."/>
            <person name="Dhillon B."/>
            <person name="Hamelin R."/>
            <person name="Burleigh J."/>
            <person name="Smith J."/>
            <person name="Yandell M."/>
            <person name="Nelson C."/>
            <person name="Grigoriev I."/>
            <person name="Davis J."/>
        </authorList>
    </citation>
    <scope>NUCLEOTIDE SEQUENCE</scope>
    <source>
        <strain evidence="9">G11</strain>
    </source>
</reference>
<dbReference type="GO" id="GO:0043565">
    <property type="term" value="F:sequence-specific DNA binding"/>
    <property type="evidence" value="ECO:0007669"/>
    <property type="project" value="InterPro"/>
</dbReference>
<accession>A0A9P6NF43</accession>
<feature type="compositionally biased region" description="Basic and acidic residues" evidence="7">
    <location>
        <begin position="175"/>
        <end position="188"/>
    </location>
</feature>
<dbReference type="AlphaFoldDB" id="A0A9P6NF43"/>
<evidence type="ECO:0000313" key="10">
    <source>
        <dbReference type="Proteomes" id="UP000886653"/>
    </source>
</evidence>
<dbReference type="Proteomes" id="UP000886653">
    <property type="component" value="Unassembled WGS sequence"/>
</dbReference>
<dbReference type="CDD" id="cd00202">
    <property type="entry name" value="ZnF_GATA"/>
    <property type="match status" value="1"/>
</dbReference>
<dbReference type="GO" id="GO:0006355">
    <property type="term" value="P:regulation of DNA-templated transcription"/>
    <property type="evidence" value="ECO:0007669"/>
    <property type="project" value="InterPro"/>
</dbReference>
<gene>
    <name evidence="9" type="ORF">CROQUDRAFT_93558</name>
</gene>
<feature type="region of interest" description="Disordered" evidence="7">
    <location>
        <begin position="377"/>
        <end position="429"/>
    </location>
</feature>
<evidence type="ECO:0000256" key="3">
    <source>
        <dbReference type="ARBA" id="ARBA00022833"/>
    </source>
</evidence>
<evidence type="ECO:0000256" key="1">
    <source>
        <dbReference type="ARBA" id="ARBA00022723"/>
    </source>
</evidence>
<name>A0A9P6NF43_9BASI</name>